<dbReference type="SUPFAM" id="SSF52833">
    <property type="entry name" value="Thioredoxin-like"/>
    <property type="match status" value="1"/>
</dbReference>
<evidence type="ECO:0000256" key="3">
    <source>
        <dbReference type="ARBA" id="ARBA00022630"/>
    </source>
</evidence>
<evidence type="ECO:0000256" key="1">
    <source>
        <dbReference type="ARBA" id="ARBA00001974"/>
    </source>
</evidence>
<name>A0A2S2CNW8_9PROT</name>
<protein>
    <submittedName>
        <fullName evidence="6">FAD-dependent oxidoreductase</fullName>
    </submittedName>
</protein>
<keyword evidence="7" id="KW-1185">Reference proteome</keyword>
<keyword evidence="3" id="KW-0285">Flavoprotein</keyword>
<dbReference type="Gene3D" id="3.30.70.2450">
    <property type="match status" value="1"/>
</dbReference>
<dbReference type="SUPFAM" id="SSF51905">
    <property type="entry name" value="FAD/NAD(P)-binding domain"/>
    <property type="match status" value="1"/>
</dbReference>
<dbReference type="Gene3D" id="3.40.30.120">
    <property type="match status" value="1"/>
</dbReference>
<organism evidence="6 7">
    <name type="scientific">Azospirillum thermophilum</name>
    <dbReference type="NCBI Taxonomy" id="2202148"/>
    <lineage>
        <taxon>Bacteria</taxon>
        <taxon>Pseudomonadati</taxon>
        <taxon>Pseudomonadota</taxon>
        <taxon>Alphaproteobacteria</taxon>
        <taxon>Rhodospirillales</taxon>
        <taxon>Azospirillaceae</taxon>
        <taxon>Azospirillum</taxon>
    </lineage>
</organism>
<dbReference type="PANTHER" id="PTHR43004:SF19">
    <property type="entry name" value="BINDING MONOOXYGENASE, PUTATIVE (JCVI)-RELATED"/>
    <property type="match status" value="1"/>
</dbReference>
<dbReference type="InterPro" id="IPR050641">
    <property type="entry name" value="RIFMO-like"/>
</dbReference>
<comment type="similarity">
    <text evidence="2">Belongs to the PheA/TfdB FAD monooxygenase family.</text>
</comment>
<dbReference type="InterPro" id="IPR002938">
    <property type="entry name" value="FAD-bd"/>
</dbReference>
<reference evidence="7" key="1">
    <citation type="submission" date="2018-05" db="EMBL/GenBank/DDBJ databases">
        <title>Azospirillum thermophila sp. nov., a novel isolated from hot spring.</title>
        <authorList>
            <person name="Zhao Z."/>
        </authorList>
    </citation>
    <scope>NUCLEOTIDE SEQUENCE [LARGE SCALE GENOMIC DNA]</scope>
    <source>
        <strain evidence="7">CFH 70021</strain>
    </source>
</reference>
<dbReference type="KEGG" id="azz:DEW08_07780"/>
<dbReference type="Pfam" id="PF01494">
    <property type="entry name" value="FAD_binding_3"/>
    <property type="match status" value="1"/>
</dbReference>
<evidence type="ECO:0000256" key="2">
    <source>
        <dbReference type="ARBA" id="ARBA00007801"/>
    </source>
</evidence>
<dbReference type="EMBL" id="CP029353">
    <property type="protein sequence ID" value="AWK86166.1"/>
    <property type="molecule type" value="Genomic_DNA"/>
</dbReference>
<dbReference type="InterPro" id="IPR036249">
    <property type="entry name" value="Thioredoxin-like_sf"/>
</dbReference>
<dbReference type="Gene3D" id="3.50.50.60">
    <property type="entry name" value="FAD/NAD(P)-binding domain"/>
    <property type="match status" value="1"/>
</dbReference>
<comment type="cofactor">
    <cofactor evidence="1">
        <name>FAD</name>
        <dbReference type="ChEBI" id="CHEBI:57692"/>
    </cofactor>
</comment>
<dbReference type="InterPro" id="IPR036188">
    <property type="entry name" value="FAD/NAD-bd_sf"/>
</dbReference>
<dbReference type="PANTHER" id="PTHR43004">
    <property type="entry name" value="TRK SYSTEM POTASSIUM UPTAKE PROTEIN"/>
    <property type="match status" value="1"/>
</dbReference>
<evidence type="ECO:0000313" key="6">
    <source>
        <dbReference type="EMBL" id="AWK86166.1"/>
    </source>
</evidence>
<evidence type="ECO:0000313" key="7">
    <source>
        <dbReference type="Proteomes" id="UP000245629"/>
    </source>
</evidence>
<proteinExistence type="inferred from homology"/>
<evidence type="ECO:0000256" key="4">
    <source>
        <dbReference type="ARBA" id="ARBA00022827"/>
    </source>
</evidence>
<sequence>MHATYSYPKYPYLQSDEQRTGTVRRHPVVVVGAGPVGLTAAIDLAQKGVPVVVLDAEDTVSVGSRAVCYAKRALEVWDRLGVAQRMVDKGVVWKIGKVFNGDSLVYQFDLLPEPDHKIPAFINLQQYYLEDYLVAAAQAEERVDLRWLSRVLSVRQEDGHVVLQVETPDGVYALQADYVIACDGAKSSIRKMLGLDFVGEVFRDRFLIADVVMKADFPAERWFWFDPPFHRRQSALLHMQPDNVWRIDFQLGWDADPEEEKKPERVIPRLKAMLGESTPFELEWVSVYTFQCRRLEQFRHGRILFAGDSAHQVSPFGARGANSGVPDADNLAWKLKLVLDGVAPDSLLDSYSDERVEAAKENILNSTRSTDFITPKSEVSRTFRDAVLALAGELPFARSLVNSGRLSTPTTYLASPLNTPDADAFAGRMVPGAPATDAPVERQGQAGWLTEMLDGRFVLLYAAGDGPVPAEVAERLDALARGPVPFAWHAVTDRRRGSHPNELVDSAGRFRERYDATPGTVYLIRPDQHVAARWRAFDAAAVGAALNRAIGR</sequence>
<dbReference type="RefSeq" id="WP_109325971.1">
    <property type="nucleotide sequence ID" value="NZ_CP029353.1"/>
</dbReference>
<dbReference type="GO" id="GO:0071949">
    <property type="term" value="F:FAD binding"/>
    <property type="evidence" value="ECO:0007669"/>
    <property type="project" value="InterPro"/>
</dbReference>
<dbReference type="GO" id="GO:0016709">
    <property type="term" value="F:oxidoreductase activity, acting on paired donors, with incorporation or reduction of molecular oxygen, NAD(P)H as one donor, and incorporation of one atom of oxygen"/>
    <property type="evidence" value="ECO:0007669"/>
    <property type="project" value="UniProtKB-ARBA"/>
</dbReference>
<feature type="domain" description="FAD-binding" evidence="5">
    <location>
        <begin position="27"/>
        <end position="363"/>
    </location>
</feature>
<keyword evidence="4" id="KW-0274">FAD</keyword>
<dbReference type="AlphaFoldDB" id="A0A2S2CNW8"/>
<dbReference type="Proteomes" id="UP000245629">
    <property type="component" value="Chromosome 2"/>
</dbReference>
<evidence type="ECO:0000259" key="5">
    <source>
        <dbReference type="Pfam" id="PF01494"/>
    </source>
</evidence>
<accession>A0A2S2CNW8</accession>
<gene>
    <name evidence="6" type="ORF">DEW08_07780</name>
</gene>
<dbReference type="OrthoDB" id="9791689at2"/>
<dbReference type="PRINTS" id="PR00420">
    <property type="entry name" value="RNGMNOXGNASE"/>
</dbReference>
<dbReference type="NCBIfam" id="NF006002">
    <property type="entry name" value="PRK08132.1"/>
    <property type="match status" value="1"/>
</dbReference>